<dbReference type="InterPro" id="IPR051827">
    <property type="entry name" value="Cas4_exonuclease"/>
</dbReference>
<dbReference type="InterPro" id="IPR022765">
    <property type="entry name" value="Dna2/Cas4_DUF83"/>
</dbReference>
<dbReference type="Gene3D" id="3.90.320.10">
    <property type="match status" value="1"/>
</dbReference>
<keyword evidence="16" id="KW-1185">Reference proteome</keyword>
<evidence type="ECO:0000256" key="6">
    <source>
        <dbReference type="ARBA" id="ARBA00022723"/>
    </source>
</evidence>
<evidence type="ECO:0000256" key="12">
    <source>
        <dbReference type="ARBA" id="ARBA00023211"/>
    </source>
</evidence>
<evidence type="ECO:0000256" key="7">
    <source>
        <dbReference type="ARBA" id="ARBA00022801"/>
    </source>
</evidence>
<dbReference type="OrthoDB" id="9781776at2"/>
<dbReference type="EC" id="3.1.12.1" evidence="3 13"/>
<protein>
    <recommendedName>
        <fullName evidence="4 13">CRISPR-associated exonuclease Cas4</fullName>
        <ecNumber evidence="3 13">3.1.12.1</ecNumber>
    </recommendedName>
</protein>
<organism evidence="15 16">
    <name type="scientific">Alicyclobacillus macrosporangiidus</name>
    <dbReference type="NCBI Taxonomy" id="392015"/>
    <lineage>
        <taxon>Bacteria</taxon>
        <taxon>Bacillati</taxon>
        <taxon>Bacillota</taxon>
        <taxon>Bacilli</taxon>
        <taxon>Bacillales</taxon>
        <taxon>Alicyclobacillaceae</taxon>
        <taxon>Alicyclobacillus</taxon>
    </lineage>
</organism>
<dbReference type="STRING" id="392015.SAMN05421543_101232"/>
<evidence type="ECO:0000313" key="16">
    <source>
        <dbReference type="Proteomes" id="UP000183508"/>
    </source>
</evidence>
<dbReference type="Proteomes" id="UP000183508">
    <property type="component" value="Unassembled WGS sequence"/>
</dbReference>
<evidence type="ECO:0000256" key="5">
    <source>
        <dbReference type="ARBA" id="ARBA00022722"/>
    </source>
</evidence>
<dbReference type="GO" id="GO:0051607">
    <property type="term" value="P:defense response to virus"/>
    <property type="evidence" value="ECO:0007669"/>
    <property type="project" value="UniProtKB-KW"/>
</dbReference>
<dbReference type="GO" id="GO:0004527">
    <property type="term" value="F:exonuclease activity"/>
    <property type="evidence" value="ECO:0007669"/>
    <property type="project" value="UniProtKB-KW"/>
</dbReference>
<dbReference type="Pfam" id="PF01930">
    <property type="entry name" value="Cas_Cas4"/>
    <property type="match status" value="1"/>
</dbReference>
<dbReference type="InterPro" id="IPR011604">
    <property type="entry name" value="PDDEXK-like_dom_sf"/>
</dbReference>
<evidence type="ECO:0000256" key="3">
    <source>
        <dbReference type="ARBA" id="ARBA00012768"/>
    </source>
</evidence>
<evidence type="ECO:0000256" key="8">
    <source>
        <dbReference type="ARBA" id="ARBA00022839"/>
    </source>
</evidence>
<keyword evidence="10 13" id="KW-0411">Iron-sulfur</keyword>
<keyword evidence="6 13" id="KW-0479">Metal-binding</keyword>
<comment type="cofactor">
    <cofactor evidence="13">
        <name>iron-sulfur cluster</name>
        <dbReference type="ChEBI" id="CHEBI:30408"/>
    </cofactor>
</comment>
<keyword evidence="11 13" id="KW-0051">Antiviral defense</keyword>
<dbReference type="GO" id="GO:0051536">
    <property type="term" value="F:iron-sulfur cluster binding"/>
    <property type="evidence" value="ECO:0007669"/>
    <property type="project" value="UniProtKB-KW"/>
</dbReference>
<keyword evidence="9 13" id="KW-0408">Iron</keyword>
<name>A0A1I7FFW0_9BACL</name>
<reference evidence="16" key="1">
    <citation type="submission" date="2016-10" db="EMBL/GenBank/DDBJ databases">
        <authorList>
            <person name="Varghese N."/>
        </authorList>
    </citation>
    <scope>NUCLEOTIDE SEQUENCE [LARGE SCALE GENOMIC DNA]</scope>
    <source>
        <strain evidence="16">DSM 17980</strain>
    </source>
</reference>
<comment type="cofactor">
    <cofactor evidence="1">
        <name>[4Fe-4S] cluster</name>
        <dbReference type="ChEBI" id="CHEBI:49883"/>
    </cofactor>
</comment>
<dbReference type="RefSeq" id="WP_074948726.1">
    <property type="nucleotide sequence ID" value="NZ_FPBV01000001.1"/>
</dbReference>
<dbReference type="GO" id="GO:0046872">
    <property type="term" value="F:metal ion binding"/>
    <property type="evidence" value="ECO:0007669"/>
    <property type="project" value="UniProtKB-KW"/>
</dbReference>
<evidence type="ECO:0000259" key="14">
    <source>
        <dbReference type="Pfam" id="PF01930"/>
    </source>
</evidence>
<proteinExistence type="inferred from homology"/>
<comment type="similarity">
    <text evidence="2 13">Belongs to the CRISPR-associated exonuclease Cas4 family.</text>
</comment>
<evidence type="ECO:0000256" key="13">
    <source>
        <dbReference type="RuleBase" id="RU365022"/>
    </source>
</evidence>
<dbReference type="PANTHER" id="PTHR36531:SF6">
    <property type="entry name" value="DNA REPLICATION ATP-DEPENDENT HELICASE_NUCLEASE DNA2"/>
    <property type="match status" value="1"/>
</dbReference>
<evidence type="ECO:0000256" key="10">
    <source>
        <dbReference type="ARBA" id="ARBA00023014"/>
    </source>
</evidence>
<dbReference type="AlphaFoldDB" id="A0A1I7FFW0"/>
<comment type="function">
    <text evidence="13">CRISPR (clustered regularly interspaced short palindromic repeat) is an adaptive immune system that provides protection against mobile genetic elements (viruses, transposable elements and conjugative plasmids). CRISPR clusters contain sequences complementary to antecedent mobile elements and target invading nucleic acids. CRISPR clusters are transcribed and processed into CRISPR RNA (crRNA).</text>
</comment>
<sequence>MEEDQLIPISALQHYAYCPRQCALIHIEQVFVDNIWTAKGKWSHERVDEEHVLSSKGYTITTSLRVWSERLGLTGICDVVEWHGDTPYPVEFKHGPRKGHLWDDTQLCAQAMCLEDMCGVPVPEGAIYHVSSRHRRVVTFTPELRAKVEEMVQAVRALYTAEALPPAVHDQRCTHCSLQDVCMPEWTDGTAPRSWYDVLAQVGEDIG</sequence>
<evidence type="ECO:0000256" key="11">
    <source>
        <dbReference type="ARBA" id="ARBA00023118"/>
    </source>
</evidence>
<comment type="cofactor">
    <cofactor evidence="13">
        <name>Mg(2+)</name>
        <dbReference type="ChEBI" id="CHEBI:18420"/>
    </cofactor>
    <cofactor evidence="13">
        <name>Mn(2+)</name>
        <dbReference type="ChEBI" id="CHEBI:29035"/>
    </cofactor>
    <text evidence="13">Mg(2+) or Mn(2+) required for ssDNA cleavage activity.</text>
</comment>
<dbReference type="NCBIfam" id="TIGR00372">
    <property type="entry name" value="cas4"/>
    <property type="match status" value="1"/>
</dbReference>
<evidence type="ECO:0000256" key="1">
    <source>
        <dbReference type="ARBA" id="ARBA00001966"/>
    </source>
</evidence>
<evidence type="ECO:0000256" key="2">
    <source>
        <dbReference type="ARBA" id="ARBA00009189"/>
    </source>
</evidence>
<dbReference type="PANTHER" id="PTHR36531">
    <property type="entry name" value="CRISPR-ASSOCIATED EXONUCLEASE CAS4"/>
    <property type="match status" value="1"/>
</dbReference>
<evidence type="ECO:0000256" key="9">
    <source>
        <dbReference type="ARBA" id="ARBA00023004"/>
    </source>
</evidence>
<keyword evidence="7 13" id="KW-0378">Hydrolase</keyword>
<keyword evidence="8 13" id="KW-0269">Exonuclease</keyword>
<gene>
    <name evidence="15" type="ORF">SAMN05421543_101232</name>
</gene>
<keyword evidence="12 13" id="KW-0464">Manganese</keyword>
<evidence type="ECO:0000256" key="4">
    <source>
        <dbReference type="ARBA" id="ARBA00020049"/>
    </source>
</evidence>
<keyword evidence="5 13" id="KW-0540">Nuclease</keyword>
<evidence type="ECO:0000313" key="15">
    <source>
        <dbReference type="EMBL" id="SFU35070.1"/>
    </source>
</evidence>
<dbReference type="InterPro" id="IPR013343">
    <property type="entry name" value="CRISPR-assoc_prot_Cas4"/>
</dbReference>
<feature type="domain" description="DUF83" evidence="14">
    <location>
        <begin position="10"/>
        <end position="183"/>
    </location>
</feature>
<accession>A0A1I7FFW0</accession>
<dbReference type="EMBL" id="FPBV01000001">
    <property type="protein sequence ID" value="SFU35070.1"/>
    <property type="molecule type" value="Genomic_DNA"/>
</dbReference>